<evidence type="ECO:0000256" key="1">
    <source>
        <dbReference type="SAM" id="MobiDB-lite"/>
    </source>
</evidence>
<dbReference type="Proteomes" id="UP000290565">
    <property type="component" value="Unassembled WGS sequence"/>
</dbReference>
<gene>
    <name evidence="2" type="ORF">XH94_30450</name>
</gene>
<dbReference type="AlphaFoldDB" id="A0A4Q0SD01"/>
<sequence>MAEVKITANRSDEESWRIERLEEVRDIILEKGVKNVLALHDHKGNLYVDWSEQPSTYALATAIKIWSDKGEPHSNHSVRGRPLVWDMSGDNPFGGPSFP</sequence>
<accession>A0A4Q0SD01</accession>
<reference evidence="2 3" key="1">
    <citation type="submission" date="2015-04" db="EMBL/GenBank/DDBJ databases">
        <title>Comparative genomics of rhizobia nodulating Arachis hypogaea in China.</title>
        <authorList>
            <person name="Li Y."/>
        </authorList>
    </citation>
    <scope>NUCLEOTIDE SEQUENCE [LARGE SCALE GENOMIC DNA]</scope>
    <source>
        <strain evidence="2 3">CCBAU 51787</strain>
    </source>
</reference>
<protein>
    <submittedName>
        <fullName evidence="2">Uncharacterized protein</fullName>
    </submittedName>
</protein>
<proteinExistence type="predicted"/>
<dbReference type="RefSeq" id="WP_128946895.1">
    <property type="nucleotide sequence ID" value="NZ_LBJM01000085.1"/>
</dbReference>
<dbReference type="EMBL" id="LBJM01000085">
    <property type="protein sequence ID" value="RXH33204.1"/>
    <property type="molecule type" value="Genomic_DNA"/>
</dbReference>
<evidence type="ECO:0000313" key="2">
    <source>
        <dbReference type="EMBL" id="RXH33204.1"/>
    </source>
</evidence>
<feature type="region of interest" description="Disordered" evidence="1">
    <location>
        <begin position="70"/>
        <end position="99"/>
    </location>
</feature>
<comment type="caution">
    <text evidence="2">The sequence shown here is derived from an EMBL/GenBank/DDBJ whole genome shotgun (WGS) entry which is preliminary data.</text>
</comment>
<evidence type="ECO:0000313" key="3">
    <source>
        <dbReference type="Proteomes" id="UP000290565"/>
    </source>
</evidence>
<name>A0A4Q0SD01_9BRAD</name>
<organism evidence="2 3">
    <name type="scientific">Bradyrhizobium zhanjiangense</name>
    <dbReference type="NCBI Taxonomy" id="1325107"/>
    <lineage>
        <taxon>Bacteria</taxon>
        <taxon>Pseudomonadati</taxon>
        <taxon>Pseudomonadota</taxon>
        <taxon>Alphaproteobacteria</taxon>
        <taxon>Hyphomicrobiales</taxon>
        <taxon>Nitrobacteraceae</taxon>
        <taxon>Bradyrhizobium</taxon>
    </lineage>
</organism>